<comment type="caution">
    <text evidence="1">The sequence shown here is derived from an EMBL/GenBank/DDBJ whole genome shotgun (WGS) entry which is preliminary data.</text>
</comment>
<evidence type="ECO:0000313" key="1">
    <source>
        <dbReference type="EMBL" id="MBC6111005.1"/>
    </source>
</evidence>
<dbReference type="RefSeq" id="WP_187071473.1">
    <property type="nucleotide sequence ID" value="NZ_JACRYL010000009.1"/>
</dbReference>
<keyword evidence="2" id="KW-1185">Reference proteome</keyword>
<dbReference type="EMBL" id="JACRYL010000009">
    <property type="protein sequence ID" value="MBC6111005.1"/>
    <property type="molecule type" value="Genomic_DNA"/>
</dbReference>
<proteinExistence type="predicted"/>
<reference evidence="1 2" key="1">
    <citation type="submission" date="2020-08" db="EMBL/GenBank/DDBJ databases">
        <authorList>
            <person name="Sun Q."/>
            <person name="Inoue M."/>
        </authorList>
    </citation>
    <scope>NUCLEOTIDE SEQUENCE [LARGE SCALE GENOMIC DNA]</scope>
    <source>
        <strain evidence="1 2">CCM 8938</strain>
    </source>
</reference>
<evidence type="ECO:0000313" key="2">
    <source>
        <dbReference type="Proteomes" id="UP000652755"/>
    </source>
</evidence>
<sequence length="72" mass="8316">MKTSSAQNYSIKKDTISLAVYLIELKELRNEHGVFDEPSEVIIIPFAEHPVFSITDLIAKRKSNPFSRLYKF</sequence>
<dbReference type="Proteomes" id="UP000652755">
    <property type="component" value="Unassembled WGS sequence"/>
</dbReference>
<organism evidence="1 2">
    <name type="scientific">Pedobacter fastidiosus</name>
    <dbReference type="NCBI Taxonomy" id="2765361"/>
    <lineage>
        <taxon>Bacteria</taxon>
        <taxon>Pseudomonadati</taxon>
        <taxon>Bacteroidota</taxon>
        <taxon>Sphingobacteriia</taxon>
        <taxon>Sphingobacteriales</taxon>
        <taxon>Sphingobacteriaceae</taxon>
        <taxon>Pedobacter</taxon>
    </lineage>
</organism>
<accession>A0ABR7KT34</accession>
<protein>
    <submittedName>
        <fullName evidence="1">Uncharacterized protein</fullName>
    </submittedName>
</protein>
<name>A0ABR7KT34_9SPHI</name>
<gene>
    <name evidence="1" type="ORF">H7U22_11285</name>
</gene>